<accession>A0A1X1FFV4</accession>
<dbReference type="STRING" id="152331.FAM21731_00928"/>
<dbReference type="Proteomes" id="UP000193009">
    <property type="component" value="Unassembled WGS sequence"/>
</dbReference>
<dbReference type="KEGG" id="lpar:FAM21731_00928"/>
<protein>
    <recommendedName>
        <fullName evidence="1">N-acetyltransferase domain-containing protein</fullName>
    </recommendedName>
</protein>
<dbReference type="OrthoDB" id="9796381at2"/>
<name>A0A1X1FFV4_9LACO</name>
<dbReference type="EMBL" id="MSBD01000019">
    <property type="protein sequence ID" value="ORN30259.1"/>
    <property type="molecule type" value="Genomic_DNA"/>
</dbReference>
<organism evidence="2 3">
    <name type="scientific">Lentilactobacillus parabuchneri</name>
    <dbReference type="NCBI Taxonomy" id="152331"/>
    <lineage>
        <taxon>Bacteria</taxon>
        <taxon>Bacillati</taxon>
        <taxon>Bacillota</taxon>
        <taxon>Bacilli</taxon>
        <taxon>Lactobacillales</taxon>
        <taxon>Lactobacillaceae</taxon>
        <taxon>Lentilactobacillus</taxon>
    </lineage>
</organism>
<dbReference type="SUPFAM" id="SSF55729">
    <property type="entry name" value="Acyl-CoA N-acyltransferases (Nat)"/>
    <property type="match status" value="1"/>
</dbReference>
<gene>
    <name evidence="2" type="ORF">FAM23169_00879</name>
</gene>
<dbReference type="InterPro" id="IPR000182">
    <property type="entry name" value="GNAT_dom"/>
</dbReference>
<proteinExistence type="predicted"/>
<dbReference type="InterPro" id="IPR016181">
    <property type="entry name" value="Acyl_CoA_acyltransferase"/>
</dbReference>
<reference evidence="2 3" key="1">
    <citation type="journal article" date="2017" name="Front. Microbiol.">
        <title>The Histidine Decarboxylase Gene Cluster of Lactobacillus parabuchneri Was Gained by Horizontal Gene Transfer and Is Mobile within the Species.</title>
        <authorList>
            <person name="Wuthrich D."/>
            <person name="Berthoud H."/>
            <person name="Wechsler D."/>
            <person name="Eugster E."/>
            <person name="Irmler S."/>
            <person name="Bruggmann R."/>
        </authorList>
    </citation>
    <scope>NUCLEOTIDE SEQUENCE [LARGE SCALE GENOMIC DNA]</scope>
    <source>
        <strain evidence="2 3">FAM23169</strain>
    </source>
</reference>
<keyword evidence="3" id="KW-1185">Reference proteome</keyword>
<evidence type="ECO:0000313" key="2">
    <source>
        <dbReference type="EMBL" id="ORN30259.1"/>
    </source>
</evidence>
<dbReference type="RefSeq" id="WP_057911359.1">
    <property type="nucleotide sequence ID" value="NZ_CAURXG010000001.1"/>
</dbReference>
<dbReference type="PROSITE" id="PS51186">
    <property type="entry name" value="GNAT"/>
    <property type="match status" value="1"/>
</dbReference>
<dbReference type="Gene3D" id="3.40.630.30">
    <property type="match status" value="1"/>
</dbReference>
<evidence type="ECO:0000313" key="3">
    <source>
        <dbReference type="Proteomes" id="UP000193009"/>
    </source>
</evidence>
<feature type="domain" description="N-acetyltransferase" evidence="1">
    <location>
        <begin position="13"/>
        <end position="161"/>
    </location>
</feature>
<comment type="caution">
    <text evidence="2">The sequence shown here is derived from an EMBL/GenBank/DDBJ whole genome shotgun (WGS) entry which is preliminary data.</text>
</comment>
<sequence>MMNKNIAVDVSMERRRRASGEDLDSIMDLVRDAKRQMIQNNVYQWTKDYPNEQIVRSDIENGLVWFYGPGLKACVTIIEHADKCLLKRLMVRSSISGEGLARYMIDDVITRTRASVVEVTTNHTNRPMIHLLTREHFNPVNELIMKERSKFGKFITFQKYL</sequence>
<evidence type="ECO:0000259" key="1">
    <source>
        <dbReference type="PROSITE" id="PS51186"/>
    </source>
</evidence>
<dbReference type="GeneID" id="69802710"/>
<dbReference type="GO" id="GO:0016747">
    <property type="term" value="F:acyltransferase activity, transferring groups other than amino-acyl groups"/>
    <property type="evidence" value="ECO:0007669"/>
    <property type="project" value="InterPro"/>
</dbReference>
<dbReference type="AlphaFoldDB" id="A0A1X1FFV4"/>